<dbReference type="AlphaFoldDB" id="A0A7S4AB17"/>
<organism evidence="1">
    <name type="scientific">Pseudo-nitzschia australis</name>
    <dbReference type="NCBI Taxonomy" id="44445"/>
    <lineage>
        <taxon>Eukaryota</taxon>
        <taxon>Sar</taxon>
        <taxon>Stramenopiles</taxon>
        <taxon>Ochrophyta</taxon>
        <taxon>Bacillariophyta</taxon>
        <taxon>Bacillariophyceae</taxon>
        <taxon>Bacillariophycidae</taxon>
        <taxon>Bacillariales</taxon>
        <taxon>Bacillariaceae</taxon>
        <taxon>Pseudo-nitzschia</taxon>
    </lineage>
</organism>
<protein>
    <submittedName>
        <fullName evidence="1">Uncharacterized protein</fullName>
    </submittedName>
</protein>
<evidence type="ECO:0000313" key="1">
    <source>
        <dbReference type="EMBL" id="CAE0709573.1"/>
    </source>
</evidence>
<accession>A0A7S4AB17</accession>
<gene>
    <name evidence="1" type="ORF">PAUS00366_LOCUS2293</name>
</gene>
<reference evidence="1" key="1">
    <citation type="submission" date="2021-01" db="EMBL/GenBank/DDBJ databases">
        <authorList>
            <person name="Corre E."/>
            <person name="Pelletier E."/>
            <person name="Niang G."/>
            <person name="Scheremetjew M."/>
            <person name="Finn R."/>
            <person name="Kale V."/>
            <person name="Holt S."/>
            <person name="Cochrane G."/>
            <person name="Meng A."/>
            <person name="Brown T."/>
            <person name="Cohen L."/>
        </authorList>
    </citation>
    <scope>NUCLEOTIDE SEQUENCE</scope>
    <source>
        <strain evidence="1">10249 10 AB</strain>
    </source>
</reference>
<name>A0A7S4AB17_9STRA</name>
<dbReference type="EMBL" id="HBIX01003017">
    <property type="protein sequence ID" value="CAE0709573.1"/>
    <property type="molecule type" value="Transcribed_RNA"/>
</dbReference>
<sequence length="271" mass="30937">MKQIQAMYCIPFDPKGNAETYFATLQRAKTYAELLGQPYTDIQLMNHAMDQFKAQIGHKAQKAELKWLAKPKHERTWTAFKQYWRDAMHCIKILGSNKRHANQAALTSENDMASIMETLQSITQHNNILSAEVENFQEAHNIRVPPPVTSGTPYDMSVLTDTLERFAAISTAMGTATSSTTNAASTRNCTSAKRNPKSFKHTNNGKGKIFASSCWRCGCNYTLWTQRYNFLTPEDCDKYKAADFDHRMDGSTKFLERRDCYQFEYAFDTSL</sequence>
<proteinExistence type="predicted"/>